<dbReference type="EMBL" id="BMDY01000048">
    <property type="protein sequence ID" value="GGB21880.1"/>
    <property type="molecule type" value="Genomic_DNA"/>
</dbReference>
<dbReference type="RefSeq" id="WP_055733367.1">
    <property type="nucleotide sequence ID" value="NZ_BMDY01000048.1"/>
</dbReference>
<comment type="caution">
    <text evidence="1">The sequence shown here is derived from an EMBL/GenBank/DDBJ whole genome shotgun (WGS) entry which is preliminary data.</text>
</comment>
<reference evidence="2" key="1">
    <citation type="journal article" date="2019" name="Int. J. Syst. Evol. Microbiol.">
        <title>The Global Catalogue of Microorganisms (GCM) 10K type strain sequencing project: providing services to taxonomists for standard genome sequencing and annotation.</title>
        <authorList>
            <consortium name="The Broad Institute Genomics Platform"/>
            <consortium name="The Broad Institute Genome Sequencing Center for Infectious Disease"/>
            <person name="Wu L."/>
            <person name="Ma J."/>
        </authorList>
    </citation>
    <scope>NUCLEOTIDE SEQUENCE [LARGE SCALE GENOMIC DNA]</scope>
    <source>
        <strain evidence="2">CGMCC 1.10131</strain>
    </source>
</reference>
<organism evidence="1 2">
    <name type="scientific">Agarivorans gilvus</name>
    <dbReference type="NCBI Taxonomy" id="680279"/>
    <lineage>
        <taxon>Bacteria</taxon>
        <taxon>Pseudomonadati</taxon>
        <taxon>Pseudomonadota</taxon>
        <taxon>Gammaproteobacteria</taxon>
        <taxon>Alteromonadales</taxon>
        <taxon>Alteromonadaceae</taxon>
        <taxon>Agarivorans</taxon>
    </lineage>
</organism>
<dbReference type="Proteomes" id="UP000651977">
    <property type="component" value="Unassembled WGS sequence"/>
</dbReference>
<protein>
    <submittedName>
        <fullName evidence="1">Uncharacterized protein</fullName>
    </submittedName>
</protein>
<sequence length="64" mass="7286">MSSDKLNHAELARELAKTTVDNIPEVANKDVLSIELRYGYDIGVWSKWSNSSHAFDPMEFTELD</sequence>
<name>A0ABQ1I9H6_9ALTE</name>
<evidence type="ECO:0000313" key="1">
    <source>
        <dbReference type="EMBL" id="GGB21880.1"/>
    </source>
</evidence>
<accession>A0ABQ1I9H6</accession>
<proteinExistence type="predicted"/>
<keyword evidence="2" id="KW-1185">Reference proteome</keyword>
<evidence type="ECO:0000313" key="2">
    <source>
        <dbReference type="Proteomes" id="UP000651977"/>
    </source>
</evidence>
<gene>
    <name evidence="1" type="ORF">GCM10007414_39090</name>
</gene>